<dbReference type="PANTHER" id="PTHR23399">
    <property type="entry name" value="DEOXYNUCLEOTIDYLTRANSFERASE TERMINAL-INTERACTING PROTEIN 1"/>
    <property type="match status" value="1"/>
</dbReference>
<dbReference type="GO" id="GO:0031491">
    <property type="term" value="F:nucleosome binding"/>
    <property type="evidence" value="ECO:0007669"/>
    <property type="project" value="TreeGrafter"/>
</dbReference>
<feature type="region of interest" description="Disordered" evidence="4">
    <location>
        <begin position="154"/>
        <end position="181"/>
    </location>
</feature>
<evidence type="ECO:0000259" key="5">
    <source>
        <dbReference type="Pfam" id="PF18192"/>
    </source>
</evidence>
<evidence type="ECO:0000313" key="8">
    <source>
        <dbReference type="WBParaSite" id="nRc.2.0.1.t39558-RA"/>
    </source>
</evidence>
<dbReference type="GO" id="GO:0005634">
    <property type="term" value="C:nucleus"/>
    <property type="evidence" value="ECO:0007669"/>
    <property type="project" value="UniProtKB-SubCell"/>
</dbReference>
<dbReference type="PANTHER" id="PTHR23399:SF2">
    <property type="entry name" value="DEOXYNUCLEOTIDYLTRANSFERASE TERMINAL-INTERACTING PROTEIN 1"/>
    <property type="match status" value="1"/>
</dbReference>
<dbReference type="GO" id="GO:0003677">
    <property type="term" value="F:DNA binding"/>
    <property type="evidence" value="ECO:0007669"/>
    <property type="project" value="UniProtKB-KW"/>
</dbReference>
<dbReference type="Pfam" id="PF21229">
    <property type="entry name" value="TdIF1_2nd"/>
    <property type="match status" value="1"/>
</dbReference>
<feature type="domain" description="DNTTIP1 dimerisation" evidence="5">
    <location>
        <begin position="54"/>
        <end position="117"/>
    </location>
</feature>
<keyword evidence="3" id="KW-0539">Nucleus</keyword>
<dbReference type="InterPro" id="IPR049121">
    <property type="entry name" value="TdIF1_C"/>
</dbReference>
<feature type="domain" description="TdIF1 C-terminal" evidence="6">
    <location>
        <begin position="188"/>
        <end position="285"/>
    </location>
</feature>
<evidence type="ECO:0000256" key="1">
    <source>
        <dbReference type="ARBA" id="ARBA00004123"/>
    </source>
</evidence>
<sequence length="286" mass="33053">MQYRQPTYLESSSPFNKRLLMLQEMLNKSGGSSKRSVTSAMQRNKCYIHQNPLKTLDFLRQIVQASINKEIDSIIQHYMQKYFAPAIINIQRNGFHVPDEQIHLICRRILEETKKIYLVSVEPSKENDLFDACDDKVVFPRIINKHIPISLRGKRKEPCESDSESDISQCSSKTSGSARWNPDRLNKNTLFVLGSKANVALGLAAQRGRIYVKHPDLFKYAIDAEDNQSFYENNQKVLRFGRRAFFVILDDILELLESPEYKHSPTARPDDLKGFTISDKLLRKIK</sequence>
<evidence type="ECO:0000256" key="3">
    <source>
        <dbReference type="ARBA" id="ARBA00023242"/>
    </source>
</evidence>
<evidence type="ECO:0000259" key="6">
    <source>
        <dbReference type="Pfam" id="PF21229"/>
    </source>
</evidence>
<dbReference type="Proteomes" id="UP000887565">
    <property type="component" value="Unplaced"/>
</dbReference>
<keyword evidence="7" id="KW-1185">Reference proteome</keyword>
<dbReference type="WBParaSite" id="nRc.2.0.1.t39558-RA">
    <property type="protein sequence ID" value="nRc.2.0.1.t39558-RA"/>
    <property type="gene ID" value="nRc.2.0.1.g39558"/>
</dbReference>
<dbReference type="InterPro" id="IPR026064">
    <property type="entry name" value="TdIF1"/>
</dbReference>
<evidence type="ECO:0000256" key="4">
    <source>
        <dbReference type="SAM" id="MobiDB-lite"/>
    </source>
</evidence>
<name>A0A915KPA0_ROMCU</name>
<dbReference type="OMA" id="NKMNMRI"/>
<dbReference type="Pfam" id="PF18192">
    <property type="entry name" value="DNTTIP1_dimer"/>
    <property type="match status" value="1"/>
</dbReference>
<organism evidence="7 8">
    <name type="scientific">Romanomermis culicivorax</name>
    <name type="common">Nematode worm</name>
    <dbReference type="NCBI Taxonomy" id="13658"/>
    <lineage>
        <taxon>Eukaryota</taxon>
        <taxon>Metazoa</taxon>
        <taxon>Ecdysozoa</taxon>
        <taxon>Nematoda</taxon>
        <taxon>Enoplea</taxon>
        <taxon>Dorylaimia</taxon>
        <taxon>Mermithida</taxon>
        <taxon>Mermithoidea</taxon>
        <taxon>Mermithidae</taxon>
        <taxon>Romanomermis</taxon>
    </lineage>
</organism>
<reference evidence="8" key="1">
    <citation type="submission" date="2022-11" db="UniProtKB">
        <authorList>
            <consortium name="WormBaseParasite"/>
        </authorList>
    </citation>
    <scope>IDENTIFICATION</scope>
</reference>
<evidence type="ECO:0000256" key="2">
    <source>
        <dbReference type="ARBA" id="ARBA00023125"/>
    </source>
</evidence>
<keyword evidence="2" id="KW-0238">DNA-binding</keyword>
<dbReference type="InterPro" id="IPR041384">
    <property type="entry name" value="DNTTIP1_dimer"/>
</dbReference>
<protein>
    <submittedName>
        <fullName evidence="8">DNTTIP1 dimerisation domain-containing protein</fullName>
    </submittedName>
</protein>
<comment type="subcellular location">
    <subcellularLocation>
        <location evidence="1">Nucleus</location>
    </subcellularLocation>
</comment>
<proteinExistence type="predicted"/>
<dbReference type="AlphaFoldDB" id="A0A915KPA0"/>
<accession>A0A915KPA0</accession>
<evidence type="ECO:0000313" key="7">
    <source>
        <dbReference type="Proteomes" id="UP000887565"/>
    </source>
</evidence>